<accession>A0A7G1QBS8</accession>
<dbReference type="KEGG" id="ntg:NSCAC_1409"/>
<dbReference type="Proteomes" id="UP000516072">
    <property type="component" value="Chromosome"/>
</dbReference>
<dbReference type="Pfam" id="PF05258">
    <property type="entry name" value="DciA"/>
    <property type="match status" value="1"/>
</dbReference>
<dbReference type="InterPro" id="IPR007922">
    <property type="entry name" value="DciA-like"/>
</dbReference>
<evidence type="ECO:0000313" key="1">
    <source>
        <dbReference type="EMBL" id="CAB1276917.1"/>
    </source>
</evidence>
<organism evidence="1 2">
    <name type="scientific">Candidatus Nitrosacidococcus tergens</name>
    <dbReference type="NCBI Taxonomy" id="553981"/>
    <lineage>
        <taxon>Bacteria</taxon>
        <taxon>Pseudomonadati</taxon>
        <taxon>Pseudomonadota</taxon>
        <taxon>Gammaproteobacteria</taxon>
        <taxon>Chromatiales</taxon>
        <taxon>Chromatiaceae</taxon>
        <taxon>Candidatus Nitrosacidococcus</taxon>
    </lineage>
</organism>
<proteinExistence type="predicted"/>
<name>A0A7G1QBS8_9GAMM</name>
<evidence type="ECO:0000313" key="2">
    <source>
        <dbReference type="Proteomes" id="UP000516072"/>
    </source>
</evidence>
<sequence>MQTTLSPQPINKLIHCAQGNLQYIFNRSKFLQELSLRVNQSLPKEIGSYCTVGNIRGSFLILYTDSDSRASLLRYYVPTIIRDIQQYLKTTISYKIKIRIQPLLFDSD</sequence>
<keyword evidence="2" id="KW-1185">Reference proteome</keyword>
<gene>
    <name evidence="1" type="ORF">NSCAC_1409</name>
</gene>
<protein>
    <submittedName>
        <fullName evidence="1">Uncharacterized protein</fullName>
    </submittedName>
</protein>
<reference evidence="1 2" key="1">
    <citation type="submission" date="2020-03" db="EMBL/GenBank/DDBJ databases">
        <authorList>
            <person name="Picone N."/>
        </authorList>
    </citation>
    <scope>NUCLEOTIDE SEQUENCE [LARGE SCALE GENOMIC DNA]</scope>
    <source>
        <strain evidence="1">NSCAC1</strain>
    </source>
</reference>
<dbReference type="AlphaFoldDB" id="A0A7G1QBS8"/>
<dbReference type="EMBL" id="LR778175">
    <property type="protein sequence ID" value="CAB1276917.1"/>
    <property type="molecule type" value="Genomic_DNA"/>
</dbReference>